<keyword evidence="12" id="KW-1185">Reference proteome</keyword>
<keyword evidence="7" id="KW-0547">Nucleotide-binding</keyword>
<dbReference type="Proteomes" id="UP000001357">
    <property type="component" value="Unassembled WGS sequence"/>
</dbReference>
<dbReference type="EC" id="2.7.4.9" evidence="3"/>
<dbReference type="FunCoup" id="A9UNQ0">
    <property type="interactions" value="1507"/>
</dbReference>
<dbReference type="SUPFAM" id="SSF52540">
    <property type="entry name" value="P-loop containing nucleoside triphosphate hydrolases"/>
    <property type="match status" value="1"/>
</dbReference>
<evidence type="ECO:0000256" key="4">
    <source>
        <dbReference type="ARBA" id="ARBA00017144"/>
    </source>
</evidence>
<reference evidence="11 12" key="1">
    <citation type="journal article" date="2008" name="Nature">
        <title>The genome of the choanoflagellate Monosiga brevicollis and the origin of metazoans.</title>
        <authorList>
            <consortium name="JGI Sequencing"/>
            <person name="King N."/>
            <person name="Westbrook M.J."/>
            <person name="Young S.L."/>
            <person name="Kuo A."/>
            <person name="Abedin M."/>
            <person name="Chapman J."/>
            <person name="Fairclough S."/>
            <person name="Hellsten U."/>
            <person name="Isogai Y."/>
            <person name="Letunic I."/>
            <person name="Marr M."/>
            <person name="Pincus D."/>
            <person name="Putnam N."/>
            <person name="Rokas A."/>
            <person name="Wright K.J."/>
            <person name="Zuzow R."/>
            <person name="Dirks W."/>
            <person name="Good M."/>
            <person name="Goodstein D."/>
            <person name="Lemons D."/>
            <person name="Li W."/>
            <person name="Lyons J.B."/>
            <person name="Morris A."/>
            <person name="Nichols S."/>
            <person name="Richter D.J."/>
            <person name="Salamov A."/>
            <person name="Bork P."/>
            <person name="Lim W.A."/>
            <person name="Manning G."/>
            <person name="Miller W.T."/>
            <person name="McGinnis W."/>
            <person name="Shapiro H."/>
            <person name="Tjian R."/>
            <person name="Grigoriev I.V."/>
            <person name="Rokhsar D."/>
        </authorList>
    </citation>
    <scope>NUCLEOTIDE SEQUENCE [LARGE SCALE GENOMIC DNA]</scope>
    <source>
        <strain evidence="12">MX1 / ATCC 50154</strain>
    </source>
</reference>
<dbReference type="InParanoid" id="A9UNQ0"/>
<dbReference type="EMBL" id="CH991543">
    <property type="protein sequence ID" value="EDQ92738.1"/>
    <property type="molecule type" value="Genomic_DNA"/>
</dbReference>
<evidence type="ECO:0000259" key="10">
    <source>
        <dbReference type="Pfam" id="PF02223"/>
    </source>
</evidence>
<evidence type="ECO:0000256" key="5">
    <source>
        <dbReference type="ARBA" id="ARBA00022679"/>
    </source>
</evidence>
<dbReference type="GO" id="GO:0005634">
    <property type="term" value="C:nucleus"/>
    <property type="evidence" value="ECO:0000318"/>
    <property type="project" value="GO_Central"/>
</dbReference>
<dbReference type="GO" id="GO:0004798">
    <property type="term" value="F:dTMP kinase activity"/>
    <property type="evidence" value="ECO:0000318"/>
    <property type="project" value="GO_Central"/>
</dbReference>
<dbReference type="GO" id="GO:0005737">
    <property type="term" value="C:cytoplasm"/>
    <property type="evidence" value="ECO:0000318"/>
    <property type="project" value="GO_Central"/>
</dbReference>
<sequence length="171" mass="19336">MNRGLLIVLEGCDRCGKSTQCGRLVEWLKNHRPNGAESMRFPDRTTQIGSLINQYLRKEIELPDKAAHLLFSANRWELRDEIERKLANGVSLVVDRYAFSGVAFTSAKGLDVEWCKQPDAGLPVPDVLIHMELSQSEAESRGGFGEERYEVSEFQAKVKEQVSLVCPRRQS</sequence>
<evidence type="ECO:0000256" key="3">
    <source>
        <dbReference type="ARBA" id="ARBA00012980"/>
    </source>
</evidence>
<dbReference type="Pfam" id="PF02223">
    <property type="entry name" value="Thymidylate_kin"/>
    <property type="match status" value="1"/>
</dbReference>
<dbReference type="RefSeq" id="XP_001742500.1">
    <property type="nucleotide sequence ID" value="XM_001742448.1"/>
</dbReference>
<dbReference type="GO" id="GO:0005739">
    <property type="term" value="C:mitochondrion"/>
    <property type="evidence" value="ECO:0000318"/>
    <property type="project" value="GO_Central"/>
</dbReference>
<dbReference type="Gene3D" id="3.40.50.300">
    <property type="entry name" value="P-loop containing nucleotide triphosphate hydrolases"/>
    <property type="match status" value="1"/>
</dbReference>
<dbReference type="InterPro" id="IPR039430">
    <property type="entry name" value="Thymidylate_kin-like_dom"/>
</dbReference>
<keyword evidence="5" id="KW-0808">Transferase</keyword>
<name>A9UNQ0_MONBE</name>
<dbReference type="GO" id="GO:0005524">
    <property type="term" value="F:ATP binding"/>
    <property type="evidence" value="ECO:0007669"/>
    <property type="project" value="UniProtKB-KW"/>
</dbReference>
<dbReference type="STRING" id="81824.A9UNQ0"/>
<protein>
    <recommendedName>
        <fullName evidence="4">Thymidylate kinase</fullName>
        <ecNumber evidence="3">2.7.4.9</ecNumber>
    </recommendedName>
</protein>
<dbReference type="NCBIfam" id="TIGR00041">
    <property type="entry name" value="DTMP_kinase"/>
    <property type="match status" value="1"/>
</dbReference>
<gene>
    <name evidence="11" type="ORF">MONBRDRAFT_13883</name>
</gene>
<evidence type="ECO:0000256" key="6">
    <source>
        <dbReference type="ARBA" id="ARBA00022727"/>
    </source>
</evidence>
<dbReference type="AlphaFoldDB" id="A9UNQ0"/>
<evidence type="ECO:0000256" key="2">
    <source>
        <dbReference type="ARBA" id="ARBA00009776"/>
    </source>
</evidence>
<dbReference type="GeneID" id="5887905"/>
<comment type="similarity">
    <text evidence="2">Belongs to the thymidylate kinase family.</text>
</comment>
<feature type="domain" description="Thymidylate kinase-like" evidence="10">
    <location>
        <begin position="9"/>
        <end position="162"/>
    </location>
</feature>
<evidence type="ECO:0000256" key="7">
    <source>
        <dbReference type="ARBA" id="ARBA00022741"/>
    </source>
</evidence>
<dbReference type="InterPro" id="IPR018094">
    <property type="entry name" value="Thymidylate_kinase"/>
</dbReference>
<dbReference type="eggNOG" id="KOG3327">
    <property type="taxonomic scope" value="Eukaryota"/>
</dbReference>
<dbReference type="PANTHER" id="PTHR10344:SF1">
    <property type="entry name" value="THYMIDYLATE KINASE"/>
    <property type="match status" value="1"/>
</dbReference>
<comment type="pathway">
    <text evidence="1">Pyrimidine metabolism; dTTP biosynthesis.</text>
</comment>
<evidence type="ECO:0000256" key="8">
    <source>
        <dbReference type="ARBA" id="ARBA00022777"/>
    </source>
</evidence>
<keyword evidence="9" id="KW-0067">ATP-binding</keyword>
<organism evidence="11 12">
    <name type="scientific">Monosiga brevicollis</name>
    <name type="common">Choanoflagellate</name>
    <dbReference type="NCBI Taxonomy" id="81824"/>
    <lineage>
        <taxon>Eukaryota</taxon>
        <taxon>Choanoflagellata</taxon>
        <taxon>Craspedida</taxon>
        <taxon>Salpingoecidae</taxon>
        <taxon>Monosiga</taxon>
    </lineage>
</organism>
<dbReference type="InterPro" id="IPR018095">
    <property type="entry name" value="Thymidylate_kin_CS"/>
</dbReference>
<dbReference type="GO" id="GO:0006227">
    <property type="term" value="P:dUDP biosynthetic process"/>
    <property type="evidence" value="ECO:0000318"/>
    <property type="project" value="GO_Central"/>
</dbReference>
<accession>A9UNQ0</accession>
<evidence type="ECO:0000256" key="1">
    <source>
        <dbReference type="ARBA" id="ARBA00004992"/>
    </source>
</evidence>
<keyword evidence="6" id="KW-0545">Nucleotide biosynthesis</keyword>
<proteinExistence type="inferred from homology"/>
<evidence type="ECO:0000256" key="9">
    <source>
        <dbReference type="ARBA" id="ARBA00022840"/>
    </source>
</evidence>
<dbReference type="KEGG" id="mbr:MONBRDRAFT_13883"/>
<dbReference type="GO" id="GO:0006235">
    <property type="term" value="P:dTTP biosynthetic process"/>
    <property type="evidence" value="ECO:0000318"/>
    <property type="project" value="GO_Central"/>
</dbReference>
<dbReference type="PANTHER" id="PTHR10344">
    <property type="entry name" value="THYMIDYLATE KINASE"/>
    <property type="match status" value="1"/>
</dbReference>
<dbReference type="GO" id="GO:0004550">
    <property type="term" value="F:nucleoside diphosphate kinase activity"/>
    <property type="evidence" value="ECO:0000318"/>
    <property type="project" value="GO_Central"/>
</dbReference>
<dbReference type="FunFam" id="3.40.50.300:FF:000679">
    <property type="entry name" value="Thymidylate kinase"/>
    <property type="match status" value="1"/>
</dbReference>
<dbReference type="PROSITE" id="PS01331">
    <property type="entry name" value="THYMIDYLATE_KINASE"/>
    <property type="match status" value="1"/>
</dbReference>
<keyword evidence="8" id="KW-0418">Kinase</keyword>
<evidence type="ECO:0000313" key="11">
    <source>
        <dbReference type="EMBL" id="EDQ92738.1"/>
    </source>
</evidence>
<dbReference type="GO" id="GO:0006233">
    <property type="term" value="P:dTDP biosynthetic process"/>
    <property type="evidence" value="ECO:0000318"/>
    <property type="project" value="GO_Central"/>
</dbReference>
<dbReference type="OMA" id="ANRWECA"/>
<dbReference type="InterPro" id="IPR027417">
    <property type="entry name" value="P-loop_NTPase"/>
</dbReference>
<evidence type="ECO:0000313" key="12">
    <source>
        <dbReference type="Proteomes" id="UP000001357"/>
    </source>
</evidence>